<dbReference type="InterPro" id="IPR037185">
    <property type="entry name" value="EmrE-like"/>
</dbReference>
<keyword evidence="10" id="KW-1185">Reference proteome</keyword>
<sequence>MKLARWQANIMLLLTAMIWGTTYTFIKQAYEGHMTAGMMNAIRGFIYALLIFVFFHRIIRQMTRDDFRIGLIAGIINFLGYQIQTIGLNYTTPSKSAFLTATYVVMIPFIVWLFLHQRPAGKSYLAIAICFVGTLFLTNTIQTGFNFKIGDTLTLLSAFVFAAQIVYFSSKAAESNPFTVAFMLGIVQGVASLIWSLIFERGDYSSINWSVSIWPVLILAVFASFGAQTMQVVGQKFTDSTSSGLILMTESLFGSLFSVLMGFDPLTSNLLIGGALIVVAIFMMEFSLKNIVAIRKRRRFGR</sequence>
<proteinExistence type="inferred from homology"/>
<feature type="transmembrane region" description="Helical" evidence="7">
    <location>
        <begin position="12"/>
        <end position="30"/>
    </location>
</feature>
<feature type="transmembrane region" description="Helical" evidence="7">
    <location>
        <begin position="245"/>
        <end position="263"/>
    </location>
</feature>
<feature type="transmembrane region" description="Helical" evidence="7">
    <location>
        <begin position="67"/>
        <end position="84"/>
    </location>
</feature>
<feature type="transmembrane region" description="Helical" evidence="7">
    <location>
        <begin position="211"/>
        <end position="233"/>
    </location>
</feature>
<dbReference type="PANTHER" id="PTHR42920:SF5">
    <property type="entry name" value="EAMA DOMAIN-CONTAINING PROTEIN"/>
    <property type="match status" value="1"/>
</dbReference>
<comment type="similarity">
    <text evidence="2">Belongs to the EamA transporter family.</text>
</comment>
<evidence type="ECO:0000256" key="3">
    <source>
        <dbReference type="ARBA" id="ARBA00022475"/>
    </source>
</evidence>
<protein>
    <submittedName>
        <fullName evidence="9">Transporter</fullName>
    </submittedName>
</protein>
<comment type="subcellular location">
    <subcellularLocation>
        <location evidence="1">Cell membrane</location>
        <topology evidence="1">Multi-pass membrane protein</topology>
    </subcellularLocation>
</comment>
<keyword evidence="6 7" id="KW-0472">Membrane</keyword>
<dbReference type="RefSeq" id="WP_057865176.1">
    <property type="nucleotide sequence ID" value="NZ_BKAB01000016.1"/>
</dbReference>
<dbReference type="InterPro" id="IPR000620">
    <property type="entry name" value="EamA_dom"/>
</dbReference>
<keyword evidence="3" id="KW-1003">Cell membrane</keyword>
<dbReference type="SUPFAM" id="SSF103481">
    <property type="entry name" value="Multidrug resistance efflux transporter EmrE"/>
    <property type="match status" value="2"/>
</dbReference>
<feature type="transmembrane region" description="Helical" evidence="7">
    <location>
        <begin position="147"/>
        <end position="168"/>
    </location>
</feature>
<keyword evidence="5 7" id="KW-1133">Transmembrane helix</keyword>
<feature type="transmembrane region" description="Helical" evidence="7">
    <location>
        <begin position="180"/>
        <end position="199"/>
    </location>
</feature>
<accession>A0ABQ0XC67</accession>
<gene>
    <name evidence="9" type="ORF">LDI01_12690</name>
</gene>
<evidence type="ECO:0000256" key="2">
    <source>
        <dbReference type="ARBA" id="ARBA00007362"/>
    </source>
</evidence>
<evidence type="ECO:0000256" key="5">
    <source>
        <dbReference type="ARBA" id="ARBA00022989"/>
    </source>
</evidence>
<feature type="transmembrane region" description="Helical" evidence="7">
    <location>
        <begin position="36"/>
        <end position="55"/>
    </location>
</feature>
<evidence type="ECO:0000259" key="8">
    <source>
        <dbReference type="Pfam" id="PF00892"/>
    </source>
</evidence>
<feature type="domain" description="EamA" evidence="8">
    <location>
        <begin position="149"/>
        <end position="284"/>
    </location>
</feature>
<evidence type="ECO:0000313" key="9">
    <source>
        <dbReference type="EMBL" id="GEP23676.1"/>
    </source>
</evidence>
<keyword evidence="4 7" id="KW-0812">Transmembrane</keyword>
<dbReference type="Pfam" id="PF00892">
    <property type="entry name" value="EamA"/>
    <property type="match status" value="2"/>
</dbReference>
<dbReference type="Proteomes" id="UP000321409">
    <property type="component" value="Unassembled WGS sequence"/>
</dbReference>
<feature type="domain" description="EamA" evidence="8">
    <location>
        <begin position="8"/>
        <end position="138"/>
    </location>
</feature>
<evidence type="ECO:0000313" key="10">
    <source>
        <dbReference type="Proteomes" id="UP000321409"/>
    </source>
</evidence>
<evidence type="ECO:0000256" key="6">
    <source>
        <dbReference type="ARBA" id="ARBA00023136"/>
    </source>
</evidence>
<feature type="transmembrane region" description="Helical" evidence="7">
    <location>
        <begin position="269"/>
        <end position="292"/>
    </location>
</feature>
<feature type="transmembrane region" description="Helical" evidence="7">
    <location>
        <begin position="96"/>
        <end position="115"/>
    </location>
</feature>
<feature type="transmembrane region" description="Helical" evidence="7">
    <location>
        <begin position="124"/>
        <end position="141"/>
    </location>
</feature>
<comment type="caution">
    <text evidence="9">The sequence shown here is derived from an EMBL/GenBank/DDBJ whole genome shotgun (WGS) entry which is preliminary data.</text>
</comment>
<name>A0ABQ0XC67_9LACO</name>
<evidence type="ECO:0000256" key="4">
    <source>
        <dbReference type="ARBA" id="ARBA00022692"/>
    </source>
</evidence>
<evidence type="ECO:0000256" key="1">
    <source>
        <dbReference type="ARBA" id="ARBA00004651"/>
    </source>
</evidence>
<evidence type="ECO:0000256" key="7">
    <source>
        <dbReference type="SAM" id="Phobius"/>
    </source>
</evidence>
<dbReference type="InterPro" id="IPR051258">
    <property type="entry name" value="Diverse_Substrate_Transporter"/>
</dbReference>
<reference evidence="9 10" key="1">
    <citation type="submission" date="2019-07" db="EMBL/GenBank/DDBJ databases">
        <title>Whole genome shotgun sequence of Lactobacillus diolivorans NBRC 107869.</title>
        <authorList>
            <person name="Hosoyama A."/>
            <person name="Uohara A."/>
            <person name="Ohji S."/>
            <person name="Ichikawa N."/>
        </authorList>
    </citation>
    <scope>NUCLEOTIDE SEQUENCE [LARGE SCALE GENOMIC DNA]</scope>
    <source>
        <strain evidence="9 10">NBRC 107869</strain>
    </source>
</reference>
<organism evidence="9 10">
    <name type="scientific">Lentilactobacillus diolivorans</name>
    <dbReference type="NCBI Taxonomy" id="179838"/>
    <lineage>
        <taxon>Bacteria</taxon>
        <taxon>Bacillati</taxon>
        <taxon>Bacillota</taxon>
        <taxon>Bacilli</taxon>
        <taxon>Lactobacillales</taxon>
        <taxon>Lactobacillaceae</taxon>
        <taxon>Lentilactobacillus</taxon>
    </lineage>
</organism>
<dbReference type="PANTHER" id="PTHR42920">
    <property type="entry name" value="OS03G0707200 PROTEIN-RELATED"/>
    <property type="match status" value="1"/>
</dbReference>
<dbReference type="EMBL" id="BKAB01000016">
    <property type="protein sequence ID" value="GEP23676.1"/>
    <property type="molecule type" value="Genomic_DNA"/>
</dbReference>